<comment type="caution">
    <text evidence="3">The sequence shown here is derived from an EMBL/GenBank/DDBJ whole genome shotgun (WGS) entry which is preliminary data.</text>
</comment>
<feature type="compositionally biased region" description="Low complexity" evidence="1">
    <location>
        <begin position="32"/>
        <end position="47"/>
    </location>
</feature>
<dbReference type="Gene3D" id="1.25.40.10">
    <property type="entry name" value="Tetratricopeptide repeat domain"/>
    <property type="match status" value="2"/>
</dbReference>
<name>A0A545TFA6_9PROT</name>
<organism evidence="3 4">
    <name type="scientific">Denitrobaculum tricleocarpae</name>
    <dbReference type="NCBI Taxonomy" id="2591009"/>
    <lineage>
        <taxon>Bacteria</taxon>
        <taxon>Pseudomonadati</taxon>
        <taxon>Pseudomonadota</taxon>
        <taxon>Alphaproteobacteria</taxon>
        <taxon>Rhodospirillales</taxon>
        <taxon>Rhodospirillaceae</taxon>
        <taxon>Denitrobaculum</taxon>
    </lineage>
</organism>
<dbReference type="EMBL" id="VHSH01000009">
    <property type="protein sequence ID" value="TQV75890.1"/>
    <property type="molecule type" value="Genomic_DNA"/>
</dbReference>
<dbReference type="PANTHER" id="PTHR45588:SF1">
    <property type="entry name" value="WW DOMAIN-CONTAINING PROTEIN"/>
    <property type="match status" value="1"/>
</dbReference>
<protein>
    <recommendedName>
        <fullName evidence="5">Tetratricopeptide repeat protein</fullName>
    </recommendedName>
</protein>
<evidence type="ECO:0000256" key="1">
    <source>
        <dbReference type="SAM" id="MobiDB-lite"/>
    </source>
</evidence>
<evidence type="ECO:0008006" key="5">
    <source>
        <dbReference type="Google" id="ProtNLM"/>
    </source>
</evidence>
<dbReference type="SMART" id="SM00028">
    <property type="entry name" value="TPR"/>
    <property type="match status" value="3"/>
</dbReference>
<evidence type="ECO:0000313" key="4">
    <source>
        <dbReference type="Proteomes" id="UP000315252"/>
    </source>
</evidence>
<proteinExistence type="predicted"/>
<dbReference type="OrthoDB" id="9778494at2"/>
<feature type="signal peptide" evidence="2">
    <location>
        <begin position="1"/>
        <end position="19"/>
    </location>
</feature>
<evidence type="ECO:0000313" key="3">
    <source>
        <dbReference type="EMBL" id="TQV75890.1"/>
    </source>
</evidence>
<dbReference type="Proteomes" id="UP000315252">
    <property type="component" value="Unassembled WGS sequence"/>
</dbReference>
<gene>
    <name evidence="3" type="ORF">FKG95_23585</name>
</gene>
<sequence length="634" mass="68074">MTDWKVPALTLAATALAIAVTFTPSSGDSKAETAPETETSPETENPLETQLASAAGVSQSDLFDPRLIAGTICRGKAARKSLSSAAPQPARAILAGLRNRQAAQDDDPRMPLLEGLGDLSIAITTTTPEAQRYFDQGLRLAYGFNHADAIRSFKQAQKLDPGCALCFWGEAWALGPNVNVPMQPEALQPASEAIREARRRAAGASDKEQALIAALDARYFDASNADPSDQEDPGRAILDQNFANAIGAVHLRFPEDDNIAVMFAEAMMNLSPWDYWEADAQTPKGRTHEIVSVLETVLARNPDHAAAIHLYIHIVEASTTPERAEKHADRLSALMPGAGHIVHMPSHIYTRVGRYIDSVRVNEAAIEADEALIAKLQSSGIYPLVYYPHNVHFVMTSAQMAGAGETVLKAAGKLDAVLPMSAAEAIPLVQPIKAAPILALAQFGNPAEILAIPDPGGSVPFIRAMWHYARGSAFVMEGALEAAREEAGAIEQINARTDFTPLIESAVPGPEVVALARQVLLGRIAQAEDRYDEAVGRFSAAVEIQAGLPYMEPPYWYYPVNQSLGAALLQSGRPDDAERAFKAALYETPNNGWALYGLRETYKAVGDAKAAAEMQRLLNAAWAGDATSLSLSRL</sequence>
<dbReference type="AlphaFoldDB" id="A0A545TFA6"/>
<reference evidence="3 4" key="1">
    <citation type="submission" date="2019-06" db="EMBL/GenBank/DDBJ databases">
        <title>Whole genome sequence for Rhodospirillaceae sp. R148.</title>
        <authorList>
            <person name="Wang G."/>
        </authorList>
    </citation>
    <scope>NUCLEOTIDE SEQUENCE [LARGE SCALE GENOMIC DNA]</scope>
    <source>
        <strain evidence="3 4">R148</strain>
    </source>
</reference>
<accession>A0A545TFA6</accession>
<feature type="region of interest" description="Disordered" evidence="1">
    <location>
        <begin position="24"/>
        <end position="47"/>
    </location>
</feature>
<dbReference type="InterPro" id="IPR019734">
    <property type="entry name" value="TPR_rpt"/>
</dbReference>
<keyword evidence="4" id="KW-1185">Reference proteome</keyword>
<feature type="chain" id="PRO_5021844768" description="Tetratricopeptide repeat protein" evidence="2">
    <location>
        <begin position="20"/>
        <end position="634"/>
    </location>
</feature>
<dbReference type="SUPFAM" id="SSF48452">
    <property type="entry name" value="TPR-like"/>
    <property type="match status" value="2"/>
</dbReference>
<evidence type="ECO:0000256" key="2">
    <source>
        <dbReference type="SAM" id="SignalP"/>
    </source>
</evidence>
<dbReference type="PANTHER" id="PTHR45588">
    <property type="entry name" value="TPR DOMAIN-CONTAINING PROTEIN"/>
    <property type="match status" value="1"/>
</dbReference>
<keyword evidence="2" id="KW-0732">Signal</keyword>
<dbReference type="InterPro" id="IPR011990">
    <property type="entry name" value="TPR-like_helical_dom_sf"/>
</dbReference>
<dbReference type="RefSeq" id="WP_142898877.1">
    <property type="nucleotide sequence ID" value="NZ_ML660060.1"/>
</dbReference>